<dbReference type="Pfam" id="PF01292">
    <property type="entry name" value="Ni_hydr_CYTB"/>
    <property type="match status" value="1"/>
</dbReference>
<accession>A0A3S3SF71</accession>
<dbReference type="InterPro" id="IPR051542">
    <property type="entry name" value="Hydrogenase_cytochrome"/>
</dbReference>
<dbReference type="PANTHER" id="PTHR30485">
    <property type="entry name" value="NI/FE-HYDROGENASE 1 B-TYPE CYTOCHROME SUBUNIT"/>
    <property type="match status" value="1"/>
</dbReference>
<evidence type="ECO:0000256" key="4">
    <source>
        <dbReference type="ARBA" id="ARBA00022989"/>
    </source>
</evidence>
<gene>
    <name evidence="8" type="ORF">EPI11_07515</name>
</gene>
<feature type="transmembrane region" description="Helical" evidence="6">
    <location>
        <begin position="116"/>
        <end position="135"/>
    </location>
</feature>
<dbReference type="Proteomes" id="UP000287527">
    <property type="component" value="Unassembled WGS sequence"/>
</dbReference>
<evidence type="ECO:0000256" key="6">
    <source>
        <dbReference type="SAM" id="Phobius"/>
    </source>
</evidence>
<evidence type="ECO:0000313" key="9">
    <source>
        <dbReference type="Proteomes" id="UP000287527"/>
    </source>
</evidence>
<dbReference type="EMBL" id="SBII01000004">
    <property type="protein sequence ID" value="RWX00861.1"/>
    <property type="molecule type" value="Genomic_DNA"/>
</dbReference>
<name>A0A3S3SF71_9FLAO</name>
<evidence type="ECO:0000256" key="3">
    <source>
        <dbReference type="ARBA" id="ARBA00022692"/>
    </source>
</evidence>
<protein>
    <submittedName>
        <fullName evidence="8">Cytochrome b/b6 domain-containing protein</fullName>
    </submittedName>
</protein>
<dbReference type="InterPro" id="IPR016174">
    <property type="entry name" value="Di-haem_cyt_TM"/>
</dbReference>
<keyword evidence="9" id="KW-1185">Reference proteome</keyword>
<evidence type="ECO:0000259" key="7">
    <source>
        <dbReference type="Pfam" id="PF01292"/>
    </source>
</evidence>
<dbReference type="RefSeq" id="WP_128389343.1">
    <property type="nucleotide sequence ID" value="NZ_SBII01000004.1"/>
</dbReference>
<feature type="transmembrane region" description="Helical" evidence="6">
    <location>
        <begin position="155"/>
        <end position="174"/>
    </location>
</feature>
<comment type="subcellular location">
    <subcellularLocation>
        <location evidence="1">Cell membrane</location>
        <topology evidence="1">Multi-pass membrane protein</topology>
    </subcellularLocation>
</comment>
<feature type="transmembrane region" description="Helical" evidence="6">
    <location>
        <begin position="12"/>
        <end position="30"/>
    </location>
</feature>
<dbReference type="OrthoDB" id="5615941at2"/>
<dbReference type="GO" id="GO:0020037">
    <property type="term" value="F:heme binding"/>
    <property type="evidence" value="ECO:0007669"/>
    <property type="project" value="TreeGrafter"/>
</dbReference>
<feature type="domain" description="Cytochrome b561 bacterial/Ni-hydrogenase" evidence="7">
    <location>
        <begin position="5"/>
        <end position="187"/>
    </location>
</feature>
<dbReference type="PANTHER" id="PTHR30485:SF2">
    <property type="entry name" value="BLL0597 PROTEIN"/>
    <property type="match status" value="1"/>
</dbReference>
<dbReference type="Gene3D" id="1.20.950.20">
    <property type="entry name" value="Transmembrane di-heme cytochromes, Chain C"/>
    <property type="match status" value="1"/>
</dbReference>
<evidence type="ECO:0000313" key="8">
    <source>
        <dbReference type="EMBL" id="RWX00861.1"/>
    </source>
</evidence>
<dbReference type="GO" id="GO:0022904">
    <property type="term" value="P:respiratory electron transport chain"/>
    <property type="evidence" value="ECO:0007669"/>
    <property type="project" value="InterPro"/>
</dbReference>
<dbReference type="SUPFAM" id="SSF81342">
    <property type="entry name" value="Transmembrane di-heme cytochromes"/>
    <property type="match status" value="1"/>
</dbReference>
<dbReference type="InterPro" id="IPR011577">
    <property type="entry name" value="Cyt_b561_bac/Ni-Hgenase"/>
</dbReference>
<dbReference type="GO" id="GO:0005886">
    <property type="term" value="C:plasma membrane"/>
    <property type="evidence" value="ECO:0007669"/>
    <property type="project" value="UniProtKB-SubCell"/>
</dbReference>
<evidence type="ECO:0000256" key="5">
    <source>
        <dbReference type="ARBA" id="ARBA00023136"/>
    </source>
</evidence>
<proteinExistence type="predicted"/>
<dbReference type="GO" id="GO:0009055">
    <property type="term" value="F:electron transfer activity"/>
    <property type="evidence" value="ECO:0007669"/>
    <property type="project" value="InterPro"/>
</dbReference>
<sequence length="189" mass="21323">MRKKRFNLASRLLHWAIAFTFLYILLTVFLRMGWMNKNSMGAIIQDNLAESKITISSDEAAVLGKKVRKPMWETHVIAGYVLIGLFVIRLIVMWIQGLGFANPLKAGVSSSDKFKSWVYIVFYMLLGVSLFTGFMKVNGPDSMEHLMEDIHVQSLYYSIAFILIHTVGVLLADAGKERGIISKMISGDK</sequence>
<keyword evidence="4 6" id="KW-1133">Transmembrane helix</keyword>
<reference evidence="8 9" key="1">
    <citation type="submission" date="2019-01" db="EMBL/GenBank/DDBJ databases">
        <title>Flavobacterium sp. nov.,isolated from freshwater.</title>
        <authorList>
            <person name="Zhang R."/>
            <person name="Du Z.-J."/>
        </authorList>
    </citation>
    <scope>NUCLEOTIDE SEQUENCE [LARGE SCALE GENOMIC DNA]</scope>
    <source>
        <strain evidence="8 9">1E403</strain>
    </source>
</reference>
<dbReference type="AlphaFoldDB" id="A0A3S3SF71"/>
<comment type="caution">
    <text evidence="8">The sequence shown here is derived from an EMBL/GenBank/DDBJ whole genome shotgun (WGS) entry which is preliminary data.</text>
</comment>
<keyword evidence="5 6" id="KW-0472">Membrane</keyword>
<organism evidence="8 9">
    <name type="scientific">Flavobacterium cerinum</name>
    <dbReference type="NCBI Taxonomy" id="2502784"/>
    <lineage>
        <taxon>Bacteria</taxon>
        <taxon>Pseudomonadati</taxon>
        <taxon>Bacteroidota</taxon>
        <taxon>Flavobacteriia</taxon>
        <taxon>Flavobacteriales</taxon>
        <taxon>Flavobacteriaceae</taxon>
        <taxon>Flavobacterium</taxon>
    </lineage>
</organism>
<evidence type="ECO:0000256" key="2">
    <source>
        <dbReference type="ARBA" id="ARBA00022475"/>
    </source>
</evidence>
<feature type="transmembrane region" description="Helical" evidence="6">
    <location>
        <begin position="77"/>
        <end position="95"/>
    </location>
</feature>
<keyword evidence="2" id="KW-1003">Cell membrane</keyword>
<evidence type="ECO:0000256" key="1">
    <source>
        <dbReference type="ARBA" id="ARBA00004651"/>
    </source>
</evidence>
<keyword evidence="3 6" id="KW-0812">Transmembrane</keyword>